<gene>
    <name evidence="1" type="ORF">PXEA_LOCUS25211</name>
</gene>
<accession>A0A448X9R4</accession>
<comment type="caution">
    <text evidence="1">The sequence shown here is derived from an EMBL/GenBank/DDBJ whole genome shotgun (WGS) entry which is preliminary data.</text>
</comment>
<reference evidence="1" key="1">
    <citation type="submission" date="2018-11" db="EMBL/GenBank/DDBJ databases">
        <authorList>
            <consortium name="Pathogen Informatics"/>
        </authorList>
    </citation>
    <scope>NUCLEOTIDE SEQUENCE</scope>
</reference>
<proteinExistence type="predicted"/>
<name>A0A448X9R4_9PLAT</name>
<sequence>MADIGDVPSQGVGVDEAEVCTGISTVTPSGYAGSSCYRDGSSRQPVHLDRRTEYLNNFHKSTIQNYSQYQHLHHHSGGMFSPRVCPPGVDYGRHYPISYLRLAEHGLTAAMSTEELLLGPSPPAPPPPSGHLFHFPFSSSFATSAVTPTSTARSGRLSRRDVALETGASATAVVDGFVNGQAGVHQHSHHHSLPPARCYEFRVKFIFMRCFIKVLL</sequence>
<dbReference type="AlphaFoldDB" id="A0A448X9R4"/>
<dbReference type="EMBL" id="CAAALY010126261">
    <property type="protein sequence ID" value="VEL31771.1"/>
    <property type="molecule type" value="Genomic_DNA"/>
</dbReference>
<keyword evidence="2" id="KW-1185">Reference proteome</keyword>
<evidence type="ECO:0000313" key="1">
    <source>
        <dbReference type="EMBL" id="VEL31771.1"/>
    </source>
</evidence>
<evidence type="ECO:0000313" key="2">
    <source>
        <dbReference type="Proteomes" id="UP000784294"/>
    </source>
</evidence>
<dbReference type="Proteomes" id="UP000784294">
    <property type="component" value="Unassembled WGS sequence"/>
</dbReference>
<protein>
    <submittedName>
        <fullName evidence="1">Uncharacterized protein</fullName>
    </submittedName>
</protein>
<dbReference type="OrthoDB" id="1746725at2759"/>
<organism evidence="1 2">
    <name type="scientific">Protopolystoma xenopodis</name>
    <dbReference type="NCBI Taxonomy" id="117903"/>
    <lineage>
        <taxon>Eukaryota</taxon>
        <taxon>Metazoa</taxon>
        <taxon>Spiralia</taxon>
        <taxon>Lophotrochozoa</taxon>
        <taxon>Platyhelminthes</taxon>
        <taxon>Monogenea</taxon>
        <taxon>Polyopisthocotylea</taxon>
        <taxon>Polystomatidea</taxon>
        <taxon>Polystomatidae</taxon>
        <taxon>Protopolystoma</taxon>
    </lineage>
</organism>